<dbReference type="Proteomes" id="UP000324632">
    <property type="component" value="Chromosome 21"/>
</dbReference>
<evidence type="ECO:0000313" key="1">
    <source>
        <dbReference type="EMBL" id="KAA0705345.1"/>
    </source>
</evidence>
<sequence length="191" mass="20981">MGNLRLHETERKAPSQPVSLMIGASLKRGHVRRTLNPAAGKTLEEHESVDSSAVSHARSDCFIDSSSVNAGFRRTGAARSVSRIALRRNMYPARRAAGSETRRSVMSRRAVTLKWSAGWILMFAVFTNTCAQDFVVQNGQMGTCHGGWREEDAGAQRFPSRKVALTTDGEREPLKPNVPLRGFCICSGADY</sequence>
<gene>
    <name evidence="1" type="ORF">E1301_Tti009790</name>
</gene>
<reference evidence="1 2" key="1">
    <citation type="journal article" date="2019" name="Mol. Ecol. Resour.">
        <title>Chromosome-level genome assembly of Triplophysa tibetana, a fish adapted to the harsh high-altitude environment of the Tibetan Plateau.</title>
        <authorList>
            <person name="Yang X."/>
            <person name="Liu H."/>
            <person name="Ma Z."/>
            <person name="Zou Y."/>
            <person name="Zou M."/>
            <person name="Mao Y."/>
            <person name="Li X."/>
            <person name="Wang H."/>
            <person name="Chen T."/>
            <person name="Wang W."/>
            <person name="Yang R."/>
        </authorList>
    </citation>
    <scope>NUCLEOTIDE SEQUENCE [LARGE SCALE GENOMIC DNA]</scope>
    <source>
        <strain evidence="1">TTIB1903HZAU</strain>
        <tissue evidence="1">Muscle</tissue>
    </source>
</reference>
<keyword evidence="2" id="KW-1185">Reference proteome</keyword>
<comment type="caution">
    <text evidence="1">The sequence shown here is derived from an EMBL/GenBank/DDBJ whole genome shotgun (WGS) entry which is preliminary data.</text>
</comment>
<evidence type="ECO:0000313" key="2">
    <source>
        <dbReference type="Proteomes" id="UP000324632"/>
    </source>
</evidence>
<proteinExistence type="predicted"/>
<organism evidence="1 2">
    <name type="scientific">Triplophysa tibetana</name>
    <dbReference type="NCBI Taxonomy" id="1572043"/>
    <lineage>
        <taxon>Eukaryota</taxon>
        <taxon>Metazoa</taxon>
        <taxon>Chordata</taxon>
        <taxon>Craniata</taxon>
        <taxon>Vertebrata</taxon>
        <taxon>Euteleostomi</taxon>
        <taxon>Actinopterygii</taxon>
        <taxon>Neopterygii</taxon>
        <taxon>Teleostei</taxon>
        <taxon>Ostariophysi</taxon>
        <taxon>Cypriniformes</taxon>
        <taxon>Nemacheilidae</taxon>
        <taxon>Triplophysa</taxon>
    </lineage>
</organism>
<name>A0A5A9N854_9TELE</name>
<dbReference type="AlphaFoldDB" id="A0A5A9N854"/>
<protein>
    <submittedName>
        <fullName evidence="1">Uncharacterized protein</fullName>
    </submittedName>
</protein>
<dbReference type="EMBL" id="SOYY01000021">
    <property type="protein sequence ID" value="KAA0705345.1"/>
    <property type="molecule type" value="Genomic_DNA"/>
</dbReference>
<accession>A0A5A9N854</accession>